<dbReference type="Pfam" id="PF01370">
    <property type="entry name" value="Epimerase"/>
    <property type="match status" value="1"/>
</dbReference>
<accession>A0A1H4L244</accession>
<proteinExistence type="predicted"/>
<organism evidence="2 3">
    <name type="scientific">Rhodococcus koreensis</name>
    <dbReference type="NCBI Taxonomy" id="99653"/>
    <lineage>
        <taxon>Bacteria</taxon>
        <taxon>Bacillati</taxon>
        <taxon>Actinomycetota</taxon>
        <taxon>Actinomycetes</taxon>
        <taxon>Mycobacteriales</taxon>
        <taxon>Nocardiaceae</taxon>
        <taxon>Rhodococcus</taxon>
    </lineage>
</organism>
<dbReference type="PANTHER" id="PTHR48079">
    <property type="entry name" value="PROTEIN YEEZ"/>
    <property type="match status" value="1"/>
</dbReference>
<dbReference type="PANTHER" id="PTHR48079:SF6">
    <property type="entry name" value="NAD(P)-BINDING DOMAIN-CONTAINING PROTEIN-RELATED"/>
    <property type="match status" value="1"/>
</dbReference>
<dbReference type="RefSeq" id="WP_072946442.1">
    <property type="nucleotide sequence ID" value="NZ_FNSV01000005.1"/>
</dbReference>
<feature type="domain" description="NAD-dependent epimerase/dehydratase" evidence="1">
    <location>
        <begin position="7"/>
        <end position="233"/>
    </location>
</feature>
<name>A0A1H4L244_9NOCA</name>
<dbReference type="InterPro" id="IPR001509">
    <property type="entry name" value="Epimerase_deHydtase"/>
</dbReference>
<dbReference type="AlphaFoldDB" id="A0A1H4L244"/>
<dbReference type="InterPro" id="IPR036291">
    <property type="entry name" value="NAD(P)-bd_dom_sf"/>
</dbReference>
<evidence type="ECO:0000259" key="1">
    <source>
        <dbReference type="Pfam" id="PF01370"/>
    </source>
</evidence>
<dbReference type="Gene3D" id="3.40.50.720">
    <property type="entry name" value="NAD(P)-binding Rossmann-like Domain"/>
    <property type="match status" value="1"/>
</dbReference>
<evidence type="ECO:0000313" key="2">
    <source>
        <dbReference type="EMBL" id="SEB64840.1"/>
    </source>
</evidence>
<keyword evidence="3" id="KW-1185">Reference proteome</keyword>
<reference evidence="3" key="1">
    <citation type="submission" date="2016-10" db="EMBL/GenBank/DDBJ databases">
        <authorList>
            <person name="Varghese N."/>
            <person name="Submissions S."/>
        </authorList>
    </citation>
    <scope>NUCLEOTIDE SEQUENCE [LARGE SCALE GENOMIC DNA]</scope>
    <source>
        <strain evidence="3">DSM 44498</strain>
    </source>
</reference>
<dbReference type="SUPFAM" id="SSF51735">
    <property type="entry name" value="NAD(P)-binding Rossmann-fold domains"/>
    <property type="match status" value="1"/>
</dbReference>
<dbReference type="EMBL" id="FNSV01000005">
    <property type="protein sequence ID" value="SEB64840.1"/>
    <property type="molecule type" value="Genomic_DNA"/>
</dbReference>
<evidence type="ECO:0000313" key="3">
    <source>
        <dbReference type="Proteomes" id="UP000183561"/>
    </source>
</evidence>
<dbReference type="InterPro" id="IPR051783">
    <property type="entry name" value="NAD(P)-dependent_oxidoreduct"/>
</dbReference>
<protein>
    <submittedName>
        <fullName evidence="2">Dihydroflavonol-4-reductase</fullName>
    </submittedName>
</protein>
<sequence length="334" mass="36535">MAGSTTLVIGASGFLGSHVTRQLADRGDQVRVLVRHSSSTEAFDDLNVEIHRGDVADIEALRKAMVDCKVVYHCVVDVRAFLYRPDELFATNVDGLRNVLDAALEADLDKFVFTSTIGTIGVEADGSVATEESSFNWAKEGGEYIRSRVMAEELVFKYVREHDLPAVAMCVSNTFGPGDYAPTMHGALLIDAAAGRRPIYPFGLSAEVVGVEDAAAAMLLAAERGTVGDRYIISERYLSQHELYQTAADVAGAAAPRGVPMAVFRVLGLAGDGVRLLTHKDVRLCSLCIRLLTLPGQLDHSKAERELGWHPTPIHDHIRKAVEFYRERDMLTHR</sequence>
<dbReference type="Proteomes" id="UP000183561">
    <property type="component" value="Unassembled WGS sequence"/>
</dbReference>
<dbReference type="OrthoDB" id="9795501at2"/>
<gene>
    <name evidence="2" type="ORF">SAMN04490239_1048</name>
</gene>
<dbReference type="GO" id="GO:0004029">
    <property type="term" value="F:aldehyde dehydrogenase (NAD+) activity"/>
    <property type="evidence" value="ECO:0007669"/>
    <property type="project" value="TreeGrafter"/>
</dbReference>
<dbReference type="GO" id="GO:0005737">
    <property type="term" value="C:cytoplasm"/>
    <property type="evidence" value="ECO:0007669"/>
    <property type="project" value="TreeGrafter"/>
</dbReference>